<protein>
    <submittedName>
        <fullName evidence="5">Ankyrin repeat domain-containing protein 42</fullName>
    </submittedName>
</protein>
<dbReference type="Proteomes" id="UP000001075">
    <property type="component" value="Unassembled WGS sequence"/>
</dbReference>
<reference evidence="6" key="1">
    <citation type="journal article" date="2011" name="Nat. Biotechnol.">
        <title>The genomic sequence of the Chinese hamster ovary (CHO)-K1 cell line.</title>
        <authorList>
            <person name="Xu X."/>
            <person name="Nagarajan H."/>
            <person name="Lewis N.E."/>
            <person name="Pan S."/>
            <person name="Cai Z."/>
            <person name="Liu X."/>
            <person name="Chen W."/>
            <person name="Xie M."/>
            <person name="Wang W."/>
            <person name="Hammond S."/>
            <person name="Andersen M.R."/>
            <person name="Neff N."/>
            <person name="Passarelli B."/>
            <person name="Koh W."/>
            <person name="Fan H.C."/>
            <person name="Wang J."/>
            <person name="Gui Y."/>
            <person name="Lee K.H."/>
            <person name="Betenbaugh M.J."/>
            <person name="Quake S.R."/>
            <person name="Famili I."/>
            <person name="Palsson B.O."/>
            <person name="Wang J."/>
        </authorList>
    </citation>
    <scope>NUCLEOTIDE SEQUENCE [LARGE SCALE GENOMIC DNA]</scope>
    <source>
        <strain evidence="6">CHO K1 cell line</strain>
    </source>
</reference>
<feature type="compositionally biased region" description="Basic and acidic residues" evidence="4">
    <location>
        <begin position="69"/>
        <end position="82"/>
    </location>
</feature>
<dbReference type="SMART" id="SM00248">
    <property type="entry name" value="ANK"/>
    <property type="match status" value="7"/>
</dbReference>
<feature type="repeat" description="ANK" evidence="3">
    <location>
        <begin position="390"/>
        <end position="422"/>
    </location>
</feature>
<dbReference type="Pfam" id="PF12796">
    <property type="entry name" value="Ank_2"/>
    <property type="match status" value="1"/>
</dbReference>
<keyword evidence="2 3" id="KW-0040">ANK repeat</keyword>
<organism evidence="5 6">
    <name type="scientific">Cricetulus griseus</name>
    <name type="common">Chinese hamster</name>
    <name type="synonym">Cricetulus barabensis griseus</name>
    <dbReference type="NCBI Taxonomy" id="10029"/>
    <lineage>
        <taxon>Eukaryota</taxon>
        <taxon>Metazoa</taxon>
        <taxon>Chordata</taxon>
        <taxon>Craniata</taxon>
        <taxon>Vertebrata</taxon>
        <taxon>Euteleostomi</taxon>
        <taxon>Mammalia</taxon>
        <taxon>Eutheria</taxon>
        <taxon>Euarchontoglires</taxon>
        <taxon>Glires</taxon>
        <taxon>Rodentia</taxon>
        <taxon>Myomorpha</taxon>
        <taxon>Muroidea</taxon>
        <taxon>Cricetidae</taxon>
        <taxon>Cricetinae</taxon>
        <taxon>Cricetulus</taxon>
    </lineage>
</organism>
<feature type="compositionally biased region" description="Basic and acidic residues" evidence="4">
    <location>
        <begin position="167"/>
        <end position="180"/>
    </location>
</feature>
<feature type="compositionally biased region" description="Basic and acidic residues" evidence="4">
    <location>
        <begin position="89"/>
        <end position="125"/>
    </location>
</feature>
<dbReference type="Pfam" id="PF00023">
    <property type="entry name" value="Ank"/>
    <property type="match status" value="1"/>
</dbReference>
<keyword evidence="1" id="KW-0677">Repeat</keyword>
<dbReference type="STRING" id="10029.G3HUI0"/>
<dbReference type="PANTHER" id="PTHR24201:SF2">
    <property type="entry name" value="ANKYRIN REPEAT DOMAIN-CONTAINING PROTEIN 42"/>
    <property type="match status" value="1"/>
</dbReference>
<feature type="compositionally biased region" description="Polar residues" evidence="4">
    <location>
        <begin position="27"/>
        <end position="36"/>
    </location>
</feature>
<evidence type="ECO:0000313" key="5">
    <source>
        <dbReference type="EMBL" id="EGV96532.1"/>
    </source>
</evidence>
<name>G3HUI0_CRIGR</name>
<feature type="compositionally biased region" description="Basic and acidic residues" evidence="4">
    <location>
        <begin position="240"/>
        <end position="254"/>
    </location>
</feature>
<dbReference type="AlphaFoldDB" id="G3HUI0"/>
<dbReference type="Gene3D" id="1.25.40.20">
    <property type="entry name" value="Ankyrin repeat-containing domain"/>
    <property type="match status" value="2"/>
</dbReference>
<evidence type="ECO:0000256" key="2">
    <source>
        <dbReference type="ARBA" id="ARBA00023043"/>
    </source>
</evidence>
<proteinExistence type="predicted"/>
<dbReference type="Pfam" id="PF13637">
    <property type="entry name" value="Ank_4"/>
    <property type="match status" value="1"/>
</dbReference>
<dbReference type="InterPro" id="IPR036770">
    <property type="entry name" value="Ankyrin_rpt-contain_sf"/>
</dbReference>
<dbReference type="PANTHER" id="PTHR24201">
    <property type="entry name" value="ANK_REP_REGION DOMAIN-CONTAINING PROTEIN"/>
    <property type="match status" value="1"/>
</dbReference>
<gene>
    <name evidence="5" type="ORF">I79_014591</name>
</gene>
<evidence type="ECO:0000256" key="3">
    <source>
        <dbReference type="PROSITE-ProRule" id="PRU00023"/>
    </source>
</evidence>
<dbReference type="InParanoid" id="G3HUI0"/>
<accession>G3HUI0</accession>
<dbReference type="PROSITE" id="PS50297">
    <property type="entry name" value="ANK_REP_REGION"/>
    <property type="match status" value="2"/>
</dbReference>
<dbReference type="EMBL" id="JH000739">
    <property type="protein sequence ID" value="EGV96532.1"/>
    <property type="molecule type" value="Genomic_DNA"/>
</dbReference>
<sequence length="665" mass="72954">MAAGTETLENHSEESVPADGGRRHGRVQNSEDSGLRSSRRPCAIRGPHVYLGAGSRERVVEEQGSCRLNPREKKLEEGDRCSRVSSGKVGEDGGFSRRDSRRIGEDLGPHRSVSQERVRGHDGHRQSSPWVAVRGDSGQRGSDAGPNPRDSRRAVSEDGCVGVPEARGPRTSDSGDRGSSDDLSGFCEGVSVDGSHCPSSFWGGVSDDLSYEASDASRVSIREDASRRLSGFWERESEEDSRFRSSWERREDRGPPANDEEFSCCSSSDPCVGASEDRRSSRGLGSTPPQSPSPRAKNCTMPHVANSGPSKSSRETADSLGSRKKVHFGSIHDAVRAGDVKQLSEIVERGVSLNEVDVLHQFTPLHWAAHSGSLEALIINGANLAAQDDRGCTPIHLAATHGHSFTLQIMLRSGVDPSVTDRREWRPVHYASFHGRLGCLQLLVKWGCGIEDVDNNGNLPVHLAAMEGHLHCFKFLLNRMKNGAQALKAFNDNGENVLDLAQRFLKQNILQFIQEAEYEGSNPDDQDNLAFPGHVAAFKGDLEMLKKLIGDGVINLNERDDDGSTPMHKAVKLLEGLQKYEIDDEIGIDDSHIKFFIQHGVEGSTDAKDDLCLSDADKANARMRAHKKIVELKQFLEIAESNFKYLGGIIEEDLQQKKELLESEK</sequence>
<feature type="repeat" description="ANK" evidence="3">
    <location>
        <begin position="456"/>
        <end position="479"/>
    </location>
</feature>
<evidence type="ECO:0000313" key="6">
    <source>
        <dbReference type="Proteomes" id="UP000001075"/>
    </source>
</evidence>
<dbReference type="InterPro" id="IPR002110">
    <property type="entry name" value="Ankyrin_rpt"/>
</dbReference>
<dbReference type="InterPro" id="IPR050776">
    <property type="entry name" value="Ank_Repeat/CDKN_Inhibitor"/>
</dbReference>
<dbReference type="GO" id="GO:0005634">
    <property type="term" value="C:nucleus"/>
    <property type="evidence" value="ECO:0007669"/>
    <property type="project" value="TreeGrafter"/>
</dbReference>
<evidence type="ECO:0000256" key="1">
    <source>
        <dbReference type="ARBA" id="ARBA00022737"/>
    </source>
</evidence>
<dbReference type="FunCoup" id="G3HUI0">
    <property type="interactions" value="1463"/>
</dbReference>
<dbReference type="SUPFAM" id="SSF48403">
    <property type="entry name" value="Ankyrin repeat"/>
    <property type="match status" value="1"/>
</dbReference>
<feature type="region of interest" description="Disordered" evidence="4">
    <location>
        <begin position="1"/>
        <end position="323"/>
    </location>
</feature>
<evidence type="ECO:0000256" key="4">
    <source>
        <dbReference type="SAM" id="MobiDB-lite"/>
    </source>
</evidence>
<dbReference type="GO" id="GO:0051059">
    <property type="term" value="F:NF-kappaB binding"/>
    <property type="evidence" value="ECO:0007669"/>
    <property type="project" value="TreeGrafter"/>
</dbReference>
<dbReference type="PROSITE" id="PS50088">
    <property type="entry name" value="ANK_REPEAT"/>
    <property type="match status" value="2"/>
</dbReference>